<reference evidence="2" key="1">
    <citation type="journal article" date="2019" name="Int. J. Syst. Evol. Microbiol.">
        <title>The Global Catalogue of Microorganisms (GCM) 10K type strain sequencing project: providing services to taxonomists for standard genome sequencing and annotation.</title>
        <authorList>
            <consortium name="The Broad Institute Genomics Platform"/>
            <consortium name="The Broad Institute Genome Sequencing Center for Infectious Disease"/>
            <person name="Wu L."/>
            <person name="Ma J."/>
        </authorList>
    </citation>
    <scope>NUCLEOTIDE SEQUENCE [LARGE SCALE GENOMIC DNA]</scope>
    <source>
        <strain evidence="2">JCM 18123</strain>
    </source>
</reference>
<protein>
    <recommendedName>
        <fullName evidence="3">N-acetyltransferase domain-containing protein</fullName>
    </recommendedName>
</protein>
<dbReference type="Proteomes" id="UP001499993">
    <property type="component" value="Unassembled WGS sequence"/>
</dbReference>
<dbReference type="InterPro" id="IPR016181">
    <property type="entry name" value="Acyl_CoA_acyltransferase"/>
</dbReference>
<dbReference type="SUPFAM" id="SSF55729">
    <property type="entry name" value="Acyl-CoA N-acyltransferases (Nat)"/>
    <property type="match status" value="1"/>
</dbReference>
<dbReference type="Gene3D" id="3.40.630.30">
    <property type="match status" value="1"/>
</dbReference>
<keyword evidence="2" id="KW-1185">Reference proteome</keyword>
<accession>A0ABP9G9B3</accession>
<name>A0ABP9G9B3_9ACTN</name>
<comment type="caution">
    <text evidence="1">The sequence shown here is derived from an EMBL/GenBank/DDBJ whole genome shotgun (WGS) entry which is preliminary data.</text>
</comment>
<evidence type="ECO:0000313" key="2">
    <source>
        <dbReference type="Proteomes" id="UP001499993"/>
    </source>
</evidence>
<gene>
    <name evidence="1" type="ORF">GCM10023224_12770</name>
</gene>
<dbReference type="EMBL" id="BAABIK010000005">
    <property type="protein sequence ID" value="GAA4933785.1"/>
    <property type="molecule type" value="Genomic_DNA"/>
</dbReference>
<evidence type="ECO:0008006" key="3">
    <source>
        <dbReference type="Google" id="ProtNLM"/>
    </source>
</evidence>
<dbReference type="RefSeq" id="WP_344140672.1">
    <property type="nucleotide sequence ID" value="NZ_BAABIK010000005.1"/>
</dbReference>
<proteinExistence type="predicted"/>
<sequence length="164" mass="17542">MRPDQRPEVAAAGPSHIEAIVELAHRRRTDYRDHAPGFWDPAPDARERHRARVSRIVADHSSGLALVAGRGPAVSGCLLAVLGPAPDVYAPGGHLAYIDDFWVADPADWWGSGSALLEQARPRLSALGAVRMVVEAGGHDSPKQAFLWRSGLALASESYQAPLG</sequence>
<evidence type="ECO:0000313" key="1">
    <source>
        <dbReference type="EMBL" id="GAA4933785.1"/>
    </source>
</evidence>
<organism evidence="1 2">
    <name type="scientific">Streptomonospora halophila</name>
    <dbReference type="NCBI Taxonomy" id="427369"/>
    <lineage>
        <taxon>Bacteria</taxon>
        <taxon>Bacillati</taxon>
        <taxon>Actinomycetota</taxon>
        <taxon>Actinomycetes</taxon>
        <taxon>Streptosporangiales</taxon>
        <taxon>Nocardiopsidaceae</taxon>
        <taxon>Streptomonospora</taxon>
    </lineage>
</organism>